<keyword evidence="2" id="KW-0812">Transmembrane</keyword>
<protein>
    <submittedName>
        <fullName evidence="4">FlaA1/EpsC-like NDP-sugar epimerase</fullName>
    </submittedName>
</protein>
<dbReference type="InterPro" id="IPR036291">
    <property type="entry name" value="NAD(P)-bd_dom_sf"/>
</dbReference>
<organism evidence="4 5">
    <name type="scientific">Aquamicrobium lusatiense</name>
    <dbReference type="NCBI Taxonomy" id="89772"/>
    <lineage>
        <taxon>Bacteria</taxon>
        <taxon>Pseudomonadati</taxon>
        <taxon>Pseudomonadota</taxon>
        <taxon>Alphaproteobacteria</taxon>
        <taxon>Hyphomicrobiales</taxon>
        <taxon>Phyllobacteriaceae</taxon>
        <taxon>Aquamicrobium</taxon>
    </lineage>
</organism>
<keyword evidence="2" id="KW-0472">Membrane</keyword>
<name>A0A7W9S185_9HYPH</name>
<reference evidence="4 5" key="1">
    <citation type="submission" date="2020-08" db="EMBL/GenBank/DDBJ databases">
        <title>Genomic Encyclopedia of Type Strains, Phase IV (KMG-IV): sequencing the most valuable type-strain genomes for metagenomic binning, comparative biology and taxonomic classification.</title>
        <authorList>
            <person name="Goeker M."/>
        </authorList>
    </citation>
    <scope>NUCLEOTIDE SEQUENCE [LARGE SCALE GENOMIC DNA]</scope>
    <source>
        <strain evidence="4 5">DSM 11099</strain>
    </source>
</reference>
<accession>A0A7W9S185</accession>
<dbReference type="PANTHER" id="PTHR43318:SF1">
    <property type="entry name" value="POLYSACCHARIDE BIOSYNTHESIS PROTEIN EPSC-RELATED"/>
    <property type="match status" value="1"/>
</dbReference>
<gene>
    <name evidence="4" type="ORF">HNR59_001576</name>
</gene>
<keyword evidence="5" id="KW-1185">Reference proteome</keyword>
<feature type="domain" description="Polysaccharide biosynthesis protein CapD-like" evidence="3">
    <location>
        <begin position="287"/>
        <end position="581"/>
    </location>
</feature>
<keyword evidence="2" id="KW-1133">Transmembrane helix</keyword>
<feature type="transmembrane region" description="Helical" evidence="2">
    <location>
        <begin position="85"/>
        <end position="106"/>
    </location>
</feature>
<feature type="transmembrane region" description="Helical" evidence="2">
    <location>
        <begin position="54"/>
        <end position="73"/>
    </location>
</feature>
<dbReference type="Proteomes" id="UP000533306">
    <property type="component" value="Unassembled WGS sequence"/>
</dbReference>
<feature type="transmembrane region" description="Helical" evidence="2">
    <location>
        <begin position="118"/>
        <end position="140"/>
    </location>
</feature>
<dbReference type="Pfam" id="PF02719">
    <property type="entry name" value="Polysacc_synt_2"/>
    <property type="match status" value="1"/>
</dbReference>
<dbReference type="EMBL" id="JACHEU010000001">
    <property type="protein sequence ID" value="MBB6012231.1"/>
    <property type="molecule type" value="Genomic_DNA"/>
</dbReference>
<dbReference type="InterPro" id="IPR003869">
    <property type="entry name" value="Polysac_CapD-like"/>
</dbReference>
<dbReference type="CDD" id="cd05237">
    <property type="entry name" value="UDP_invert_4-6DH_SDR_e"/>
    <property type="match status" value="1"/>
</dbReference>
<evidence type="ECO:0000259" key="3">
    <source>
        <dbReference type="Pfam" id="PF02719"/>
    </source>
</evidence>
<comment type="similarity">
    <text evidence="1">Belongs to the polysaccharide synthase family.</text>
</comment>
<evidence type="ECO:0000256" key="2">
    <source>
        <dbReference type="SAM" id="Phobius"/>
    </source>
</evidence>
<evidence type="ECO:0000313" key="4">
    <source>
        <dbReference type="EMBL" id="MBB6012231.1"/>
    </source>
</evidence>
<dbReference type="InterPro" id="IPR051203">
    <property type="entry name" value="Polysaccharide_Synthase-Rel"/>
</dbReference>
<dbReference type="Pfam" id="PF13727">
    <property type="entry name" value="CoA_binding_3"/>
    <property type="match status" value="1"/>
</dbReference>
<dbReference type="Gene3D" id="3.40.50.720">
    <property type="entry name" value="NAD(P)-binding Rossmann-like Domain"/>
    <property type="match status" value="2"/>
</dbReference>
<evidence type="ECO:0000313" key="5">
    <source>
        <dbReference type="Proteomes" id="UP000533306"/>
    </source>
</evidence>
<dbReference type="PANTHER" id="PTHR43318">
    <property type="entry name" value="UDP-N-ACETYLGLUCOSAMINE 4,6-DEHYDRATASE"/>
    <property type="match status" value="1"/>
</dbReference>
<proteinExistence type="inferred from homology"/>
<dbReference type="SUPFAM" id="SSF51735">
    <property type="entry name" value="NAD(P)-binding Rossmann-fold domains"/>
    <property type="match status" value="2"/>
</dbReference>
<feature type="transmembrane region" description="Helical" evidence="2">
    <location>
        <begin position="21"/>
        <end position="39"/>
    </location>
</feature>
<sequence>MASLFNIRPKLIGLPRRQKQLLALFADVIMSLVAMWLAFSLRFDVDHAPKGAEWIPYGLATFLFIPFFIRLGLYRAIFRYSGVSSLVSVGSAIILYGVVLSLVLFIAKFPGVPRSIGILQPILFFTLVFGSRVVVAQLLIRSTPGEAVVRNVLIYGAGQAGAQACDALVMTPEYRVRGFFDDDPSKHDRRVMGYRVFDPRHAAEVIDRFGISDILIAVPSAGVERRRQIVDSLADLQVRVRTIPGILDLARGTAQIDEIQELQIIDLLDRAPIVTSHDRSAFIGKTVMVTGAGGSIGSELSRQLLSLGPAKLILFDHNEFSLYTIDDELRRLAPQLKVPTEIIPCLGSIRDVVRIRTVMDSFRPQLVYHAAAYKHVPLVESNPLEGATNNILGTAIVASQAEASGVERFTLISTDKAVRPTNFMGASKRLAEQIVQGLAAKPGQKTVYSMVRFGNVLGSSGSVVPLFRRQIAAGGPITVTDPEVIRYFMTIPEAVGLVLHSSQMAEGGEVFVLDMGEPVKIMDLARKMIRLSGHVERTPDNLDGDIEIKIVGLRPGEKLYEELLIGDNPQPTSNSHIMMAREGFVPPEDLAAELEIIRKAVEQQDISLLTGVLMRTVAGFQCGTEAGESAAGDWCQDPFLSGAQRLKQRDGLF</sequence>
<evidence type="ECO:0000256" key="1">
    <source>
        <dbReference type="ARBA" id="ARBA00007430"/>
    </source>
</evidence>
<dbReference type="RefSeq" id="WP_183828283.1">
    <property type="nucleotide sequence ID" value="NZ_JACHEU010000001.1"/>
</dbReference>
<dbReference type="AlphaFoldDB" id="A0A7W9S185"/>
<comment type="caution">
    <text evidence="4">The sequence shown here is derived from an EMBL/GenBank/DDBJ whole genome shotgun (WGS) entry which is preliminary data.</text>
</comment>